<evidence type="ECO:0000313" key="3">
    <source>
        <dbReference type="Proteomes" id="UP001152795"/>
    </source>
</evidence>
<dbReference type="CDD" id="cd01670">
    <property type="entry name" value="Death"/>
    <property type="match status" value="1"/>
</dbReference>
<dbReference type="InterPro" id="IPR011029">
    <property type="entry name" value="DEATH-like_dom_sf"/>
</dbReference>
<evidence type="ECO:0000256" key="1">
    <source>
        <dbReference type="SAM" id="MobiDB-lite"/>
    </source>
</evidence>
<sequence length="110" mass="12920">NGSEEVETLPSRPEEDLLHTPLSPREMSRLSRRIVVEWDHLAGLMDISREERDNIRYSLVYHDNCSRAEKILAIFNNREGFSREKLAGCLKEIQKLDLIEKVRTGEWRNL</sequence>
<dbReference type="PROSITE" id="PS50017">
    <property type="entry name" value="DEATH_DOMAIN"/>
    <property type="match status" value="1"/>
</dbReference>
<evidence type="ECO:0000313" key="2">
    <source>
        <dbReference type="EMBL" id="CAB4003655.1"/>
    </source>
</evidence>
<dbReference type="Gene3D" id="1.10.533.10">
    <property type="entry name" value="Death Domain, Fas"/>
    <property type="match status" value="1"/>
</dbReference>
<dbReference type="AlphaFoldDB" id="A0A6S7HCR3"/>
<reference evidence="2" key="1">
    <citation type="submission" date="2020-04" db="EMBL/GenBank/DDBJ databases">
        <authorList>
            <person name="Alioto T."/>
            <person name="Alioto T."/>
            <person name="Gomez Garrido J."/>
        </authorList>
    </citation>
    <scope>NUCLEOTIDE SEQUENCE</scope>
    <source>
        <strain evidence="2">A484AB</strain>
    </source>
</reference>
<feature type="region of interest" description="Disordered" evidence="1">
    <location>
        <begin position="1"/>
        <end position="23"/>
    </location>
</feature>
<gene>
    <name evidence="2" type="ORF">PACLA_8A065659</name>
</gene>
<proteinExistence type="predicted"/>
<feature type="non-terminal residue" evidence="2">
    <location>
        <position position="1"/>
    </location>
</feature>
<keyword evidence="3" id="KW-1185">Reference proteome</keyword>
<dbReference type="SUPFAM" id="SSF47986">
    <property type="entry name" value="DEATH domain"/>
    <property type="match status" value="1"/>
</dbReference>
<dbReference type="Pfam" id="PF00531">
    <property type="entry name" value="Death"/>
    <property type="match status" value="1"/>
</dbReference>
<accession>A0A6S7HCR3</accession>
<dbReference type="InterPro" id="IPR000488">
    <property type="entry name" value="Death_dom"/>
</dbReference>
<dbReference type="GO" id="GO:0007165">
    <property type="term" value="P:signal transduction"/>
    <property type="evidence" value="ECO:0007669"/>
    <property type="project" value="InterPro"/>
</dbReference>
<name>A0A6S7HCR3_PARCT</name>
<comment type="caution">
    <text evidence="2">The sequence shown here is derived from an EMBL/GenBank/DDBJ whole genome shotgun (WGS) entry which is preliminary data.</text>
</comment>
<organism evidence="2 3">
    <name type="scientific">Paramuricea clavata</name>
    <name type="common">Red gorgonian</name>
    <name type="synonym">Violescent sea-whip</name>
    <dbReference type="NCBI Taxonomy" id="317549"/>
    <lineage>
        <taxon>Eukaryota</taxon>
        <taxon>Metazoa</taxon>
        <taxon>Cnidaria</taxon>
        <taxon>Anthozoa</taxon>
        <taxon>Octocorallia</taxon>
        <taxon>Malacalcyonacea</taxon>
        <taxon>Plexauridae</taxon>
        <taxon>Paramuricea</taxon>
    </lineage>
</organism>
<protein>
    <submittedName>
        <fullName evidence="2">---NA</fullName>
    </submittedName>
</protein>
<dbReference type="EMBL" id="CACRXK020004688">
    <property type="protein sequence ID" value="CAB4003655.1"/>
    <property type="molecule type" value="Genomic_DNA"/>
</dbReference>
<dbReference type="Proteomes" id="UP001152795">
    <property type="component" value="Unassembled WGS sequence"/>
</dbReference>